<dbReference type="FunFam" id="3.30.950.10:FF:000002">
    <property type="entry name" value="Ribosomal RNA small subunit methyltransferase I"/>
    <property type="match status" value="1"/>
</dbReference>
<feature type="domain" description="Tetrapyrrole methylase" evidence="7">
    <location>
        <begin position="8"/>
        <end position="206"/>
    </location>
</feature>
<comment type="subcellular location">
    <subcellularLocation>
        <location evidence="6">Cytoplasm</location>
    </subcellularLocation>
</comment>
<keyword evidence="2 6" id="KW-0698">rRNA processing</keyword>
<dbReference type="PANTHER" id="PTHR46111">
    <property type="entry name" value="RIBOSOMAL RNA SMALL SUBUNIT METHYLTRANSFERASE I"/>
    <property type="match status" value="1"/>
</dbReference>
<evidence type="ECO:0000259" key="7">
    <source>
        <dbReference type="Pfam" id="PF00590"/>
    </source>
</evidence>
<dbReference type="EMBL" id="FOXR01000013">
    <property type="protein sequence ID" value="SFQ13194.1"/>
    <property type="molecule type" value="Genomic_DNA"/>
</dbReference>
<comment type="catalytic activity">
    <reaction evidence="6">
        <text>cytidine(1402) in 16S rRNA + S-adenosyl-L-methionine = 2'-O-methylcytidine(1402) in 16S rRNA + S-adenosyl-L-homocysteine + H(+)</text>
        <dbReference type="Rhea" id="RHEA:42924"/>
        <dbReference type="Rhea" id="RHEA-COMP:10285"/>
        <dbReference type="Rhea" id="RHEA-COMP:10286"/>
        <dbReference type="ChEBI" id="CHEBI:15378"/>
        <dbReference type="ChEBI" id="CHEBI:57856"/>
        <dbReference type="ChEBI" id="CHEBI:59789"/>
        <dbReference type="ChEBI" id="CHEBI:74495"/>
        <dbReference type="ChEBI" id="CHEBI:82748"/>
        <dbReference type="EC" id="2.1.1.198"/>
    </reaction>
</comment>
<keyword evidence="1 6" id="KW-0963">Cytoplasm</keyword>
<dbReference type="Proteomes" id="UP000198577">
    <property type="component" value="Unassembled WGS sequence"/>
</dbReference>
<dbReference type="FunFam" id="3.40.1010.10:FF:000007">
    <property type="entry name" value="Ribosomal RNA small subunit methyltransferase I"/>
    <property type="match status" value="1"/>
</dbReference>
<dbReference type="PANTHER" id="PTHR46111:SF1">
    <property type="entry name" value="RIBOSOMAL RNA SMALL SUBUNIT METHYLTRANSFERASE I"/>
    <property type="match status" value="1"/>
</dbReference>
<gene>
    <name evidence="6" type="primary">rsmI</name>
    <name evidence="8" type="ORF">SAMN05444406_11354</name>
</gene>
<dbReference type="InterPro" id="IPR014777">
    <property type="entry name" value="4pyrrole_Mease_sub1"/>
</dbReference>
<dbReference type="GO" id="GO:0070677">
    <property type="term" value="F:rRNA (cytosine-2'-O-)-methyltransferase activity"/>
    <property type="evidence" value="ECO:0007669"/>
    <property type="project" value="UniProtKB-UniRule"/>
</dbReference>
<accession>A0A1I5W0A5</accession>
<keyword evidence="5 6" id="KW-0949">S-adenosyl-L-methionine</keyword>
<dbReference type="CDD" id="cd11648">
    <property type="entry name" value="RsmI"/>
    <property type="match status" value="1"/>
</dbReference>
<sequence>MVLPARGTLYVCATPIGNLEDITLRVLRILKEVDYIAAEDTRHTLKLLNHYGISKPLISYHEHNQRERGQKIIELLMQGHNVALVSDSGMPGISDPGVPLISLARQNGIPVTVLPGPTACISALVLSGMNTSRFVFEGFLPREKKEREARLEELKSEQRTVVLYEAPHRLVATLEDMLDKLGNRRIAVVRELTKVHEEVIILDLEQMLRHFKEHPPKGEIVLILEGCAQQDIQNHTWDISIEDHIRQYMAQGFDKKEAVKQVAKARGLPKSEVYKHSINI</sequence>
<evidence type="ECO:0000313" key="9">
    <source>
        <dbReference type="Proteomes" id="UP000198577"/>
    </source>
</evidence>
<evidence type="ECO:0000256" key="3">
    <source>
        <dbReference type="ARBA" id="ARBA00022603"/>
    </source>
</evidence>
<proteinExistence type="inferred from homology"/>
<dbReference type="InterPro" id="IPR008189">
    <property type="entry name" value="rRNA_ssu_MeTfrase_I"/>
</dbReference>
<evidence type="ECO:0000256" key="1">
    <source>
        <dbReference type="ARBA" id="ARBA00022490"/>
    </source>
</evidence>
<dbReference type="HAMAP" id="MF_01877">
    <property type="entry name" value="16SrRNA_methyltr_I"/>
    <property type="match status" value="1"/>
</dbReference>
<dbReference type="OrthoDB" id="9809084at2"/>
<keyword evidence="4 6" id="KW-0808">Transferase</keyword>
<dbReference type="InterPro" id="IPR014776">
    <property type="entry name" value="4pyrrole_Mease_sub2"/>
</dbReference>
<organism evidence="8 9">
    <name type="scientific">Caldicoprobacter faecalis</name>
    <dbReference type="NCBI Taxonomy" id="937334"/>
    <lineage>
        <taxon>Bacteria</taxon>
        <taxon>Bacillati</taxon>
        <taxon>Bacillota</taxon>
        <taxon>Clostridia</taxon>
        <taxon>Caldicoprobacterales</taxon>
        <taxon>Caldicoprobacteraceae</taxon>
        <taxon>Caldicoprobacter</taxon>
    </lineage>
</organism>
<dbReference type="EC" id="2.1.1.198" evidence="6"/>
<evidence type="ECO:0000256" key="6">
    <source>
        <dbReference type="HAMAP-Rule" id="MF_01877"/>
    </source>
</evidence>
<comment type="function">
    <text evidence="6">Catalyzes the 2'-O-methylation of the ribose of cytidine 1402 (C1402) in 16S rRNA.</text>
</comment>
<reference evidence="8 9" key="1">
    <citation type="submission" date="2016-10" db="EMBL/GenBank/DDBJ databases">
        <authorList>
            <person name="de Groot N.N."/>
        </authorList>
    </citation>
    <scope>NUCLEOTIDE SEQUENCE [LARGE SCALE GENOMIC DNA]</scope>
    <source>
        <strain evidence="8 9">DSM 20678</strain>
    </source>
</reference>
<evidence type="ECO:0000256" key="4">
    <source>
        <dbReference type="ARBA" id="ARBA00022679"/>
    </source>
</evidence>
<keyword evidence="9" id="KW-1185">Reference proteome</keyword>
<evidence type="ECO:0000256" key="5">
    <source>
        <dbReference type="ARBA" id="ARBA00022691"/>
    </source>
</evidence>
<dbReference type="PROSITE" id="PS01296">
    <property type="entry name" value="RSMI"/>
    <property type="match status" value="1"/>
</dbReference>
<dbReference type="InterPro" id="IPR018063">
    <property type="entry name" value="SAM_MeTrfase_RsmI_CS"/>
</dbReference>
<keyword evidence="3 6" id="KW-0489">Methyltransferase</keyword>
<dbReference type="InterPro" id="IPR035996">
    <property type="entry name" value="4pyrrol_Methylase_sf"/>
</dbReference>
<dbReference type="STRING" id="937334.SAMN05444406_11354"/>
<dbReference type="Gene3D" id="3.30.950.10">
    <property type="entry name" value="Methyltransferase, Cobalt-precorrin-4 Transmethylase, Domain 2"/>
    <property type="match status" value="1"/>
</dbReference>
<dbReference type="Pfam" id="PF00590">
    <property type="entry name" value="TP_methylase"/>
    <property type="match status" value="1"/>
</dbReference>
<dbReference type="InterPro" id="IPR000878">
    <property type="entry name" value="4pyrrol_Mease"/>
</dbReference>
<dbReference type="PIRSF" id="PIRSF005917">
    <property type="entry name" value="MTase_YraL"/>
    <property type="match status" value="1"/>
</dbReference>
<dbReference type="GO" id="GO:0005737">
    <property type="term" value="C:cytoplasm"/>
    <property type="evidence" value="ECO:0007669"/>
    <property type="project" value="UniProtKB-SubCell"/>
</dbReference>
<evidence type="ECO:0000313" key="8">
    <source>
        <dbReference type="EMBL" id="SFQ13194.1"/>
    </source>
</evidence>
<comment type="similarity">
    <text evidence="6">Belongs to the methyltransferase superfamily. RsmI family.</text>
</comment>
<dbReference type="AlphaFoldDB" id="A0A1I5W0A5"/>
<dbReference type="NCBIfam" id="TIGR00096">
    <property type="entry name" value="16S rRNA (cytidine(1402)-2'-O)-methyltransferase"/>
    <property type="match status" value="1"/>
</dbReference>
<name>A0A1I5W0A5_9FIRM</name>
<protein>
    <recommendedName>
        <fullName evidence="6">Ribosomal RNA small subunit methyltransferase I</fullName>
        <ecNumber evidence="6">2.1.1.198</ecNumber>
    </recommendedName>
    <alternativeName>
        <fullName evidence="6">16S rRNA 2'-O-ribose C1402 methyltransferase</fullName>
    </alternativeName>
    <alternativeName>
        <fullName evidence="6">rRNA (cytidine-2'-O-)-methyltransferase RsmI</fullName>
    </alternativeName>
</protein>
<evidence type="ECO:0000256" key="2">
    <source>
        <dbReference type="ARBA" id="ARBA00022552"/>
    </source>
</evidence>
<dbReference type="Gene3D" id="3.40.1010.10">
    <property type="entry name" value="Cobalt-precorrin-4 Transmethylase, Domain 1"/>
    <property type="match status" value="1"/>
</dbReference>
<dbReference type="RefSeq" id="WP_035146751.1">
    <property type="nucleotide sequence ID" value="NZ_FOXR01000013.1"/>
</dbReference>
<dbReference type="SUPFAM" id="SSF53790">
    <property type="entry name" value="Tetrapyrrole methylase"/>
    <property type="match status" value="1"/>
</dbReference>